<evidence type="ECO:0000313" key="2">
    <source>
        <dbReference type="EMBL" id="XIA20238.1"/>
    </source>
</evidence>
<reference evidence="2" key="1">
    <citation type="submission" date="2024-10" db="EMBL/GenBank/DDBJ databases">
        <authorList>
            <person name="Lesea H.P."/>
            <person name="Kuehl J.V."/>
            <person name="Chandonia J.-M."/>
        </authorList>
    </citation>
    <scope>NUCLEOTIDE SEQUENCE</scope>
    <source>
        <strain evidence="2">FW102-FHT14D07</strain>
    </source>
</reference>
<sequence>MGHLAKDNSKLLGRVRRIKGQVEGIERALNSDKDCAEVLRQIAAVRGAINGLMAKVVEDHINMHVAHPDITDPKARKQGAQELIDVIRTYLK</sequence>
<gene>
    <name evidence="2" type="ORF">ACFYG5_08975</name>
</gene>
<dbReference type="GO" id="GO:0045892">
    <property type="term" value="P:negative regulation of DNA-templated transcription"/>
    <property type="evidence" value="ECO:0007669"/>
    <property type="project" value="UniProtKB-ARBA"/>
</dbReference>
<organism evidence="2">
    <name type="scientific">Rhodanobacter sp. FW102-FHT14D07</name>
    <dbReference type="NCBI Taxonomy" id="3351462"/>
    <lineage>
        <taxon>Bacteria</taxon>
        <taxon>Pseudomonadati</taxon>
        <taxon>Pseudomonadota</taxon>
        <taxon>Gammaproteobacteria</taxon>
        <taxon>Lysobacterales</taxon>
        <taxon>Rhodanobacteraceae</taxon>
        <taxon>Rhodanobacter</taxon>
    </lineage>
</organism>
<protein>
    <submittedName>
        <fullName evidence="2">Metal/formaldehyde-sensitive transcriptional repressor</fullName>
    </submittedName>
</protein>
<dbReference type="Pfam" id="PF02583">
    <property type="entry name" value="Trns_repr_metal"/>
    <property type="match status" value="1"/>
</dbReference>
<name>A0AB74UU53_9GAMM</name>
<dbReference type="PANTHER" id="PTHR33677">
    <property type="entry name" value="TRANSCRIPTIONAL REPRESSOR FRMR-RELATED"/>
    <property type="match status" value="1"/>
</dbReference>
<dbReference type="Gene3D" id="1.20.58.1000">
    <property type="entry name" value="Metal-sensitive repressor, helix protomer"/>
    <property type="match status" value="1"/>
</dbReference>
<dbReference type="EMBL" id="CP170721">
    <property type="protein sequence ID" value="XIA20238.1"/>
    <property type="molecule type" value="Genomic_DNA"/>
</dbReference>
<dbReference type="PANTHER" id="PTHR33677:SF5">
    <property type="entry name" value="TRANSCRIPTIONAL REPRESSOR FRMR"/>
    <property type="match status" value="1"/>
</dbReference>
<dbReference type="GO" id="GO:0003677">
    <property type="term" value="F:DNA binding"/>
    <property type="evidence" value="ECO:0007669"/>
    <property type="project" value="InterPro"/>
</dbReference>
<dbReference type="InterPro" id="IPR003735">
    <property type="entry name" value="Metal_Tscrpt_repr"/>
</dbReference>
<dbReference type="RefSeq" id="WP_395117846.1">
    <property type="nucleotide sequence ID" value="NZ_CP170721.1"/>
</dbReference>
<comment type="similarity">
    <text evidence="1">Belongs to the FrmR/RcnR family.</text>
</comment>
<dbReference type="InterPro" id="IPR038390">
    <property type="entry name" value="Metal_Tscrpt_repr_sf"/>
</dbReference>
<proteinExistence type="inferred from homology"/>
<dbReference type="AlphaFoldDB" id="A0AB74UU53"/>
<dbReference type="CDD" id="cd10153">
    <property type="entry name" value="RcnR-FrmR-like_DUF156"/>
    <property type="match status" value="1"/>
</dbReference>
<evidence type="ECO:0000256" key="1">
    <source>
        <dbReference type="ARBA" id="ARBA00005260"/>
    </source>
</evidence>
<dbReference type="GO" id="GO:0046872">
    <property type="term" value="F:metal ion binding"/>
    <property type="evidence" value="ECO:0007669"/>
    <property type="project" value="InterPro"/>
</dbReference>
<accession>A0AB74UU53</accession>